<proteinExistence type="predicted"/>
<name>A0AA88J4Z2_FICCA</name>
<protein>
    <submittedName>
        <fullName evidence="1">Uncharacterized protein</fullName>
    </submittedName>
</protein>
<reference evidence="1" key="1">
    <citation type="submission" date="2023-07" db="EMBL/GenBank/DDBJ databases">
        <title>draft genome sequence of fig (Ficus carica).</title>
        <authorList>
            <person name="Takahashi T."/>
            <person name="Nishimura K."/>
        </authorList>
    </citation>
    <scope>NUCLEOTIDE SEQUENCE</scope>
</reference>
<comment type="caution">
    <text evidence="1">The sequence shown here is derived from an EMBL/GenBank/DDBJ whole genome shotgun (WGS) entry which is preliminary data.</text>
</comment>
<sequence>MLLGSQPQRSPIVSFDLLLVAVLSYDRHLVAISSDLMPAE</sequence>
<evidence type="ECO:0000313" key="1">
    <source>
        <dbReference type="EMBL" id="GMN61972.1"/>
    </source>
</evidence>
<accession>A0AA88J4Z2</accession>
<dbReference type="AlphaFoldDB" id="A0AA88J4Z2"/>
<organism evidence="1 2">
    <name type="scientific">Ficus carica</name>
    <name type="common">Common fig</name>
    <dbReference type="NCBI Taxonomy" id="3494"/>
    <lineage>
        <taxon>Eukaryota</taxon>
        <taxon>Viridiplantae</taxon>
        <taxon>Streptophyta</taxon>
        <taxon>Embryophyta</taxon>
        <taxon>Tracheophyta</taxon>
        <taxon>Spermatophyta</taxon>
        <taxon>Magnoliopsida</taxon>
        <taxon>eudicotyledons</taxon>
        <taxon>Gunneridae</taxon>
        <taxon>Pentapetalae</taxon>
        <taxon>rosids</taxon>
        <taxon>fabids</taxon>
        <taxon>Rosales</taxon>
        <taxon>Moraceae</taxon>
        <taxon>Ficeae</taxon>
        <taxon>Ficus</taxon>
    </lineage>
</organism>
<gene>
    <name evidence="1" type="ORF">TIFTF001_031041</name>
</gene>
<dbReference type="Proteomes" id="UP001187192">
    <property type="component" value="Unassembled WGS sequence"/>
</dbReference>
<keyword evidence="2" id="KW-1185">Reference proteome</keyword>
<evidence type="ECO:0000313" key="2">
    <source>
        <dbReference type="Proteomes" id="UP001187192"/>
    </source>
</evidence>
<dbReference type="EMBL" id="BTGU01000120">
    <property type="protein sequence ID" value="GMN61972.1"/>
    <property type="molecule type" value="Genomic_DNA"/>
</dbReference>